<proteinExistence type="predicted"/>
<dbReference type="EMBL" id="RDQH01000334">
    <property type="protein sequence ID" value="RXH92523.1"/>
    <property type="molecule type" value="Genomic_DNA"/>
</dbReference>
<dbReference type="Proteomes" id="UP000290289">
    <property type="component" value="Chromosome 8"/>
</dbReference>
<evidence type="ECO:0000313" key="1">
    <source>
        <dbReference type="EMBL" id="RXH92523.1"/>
    </source>
</evidence>
<gene>
    <name evidence="1" type="ORF">DVH24_033419</name>
</gene>
<evidence type="ECO:0000313" key="2">
    <source>
        <dbReference type="Proteomes" id="UP000290289"/>
    </source>
</evidence>
<organism evidence="1 2">
    <name type="scientific">Malus domestica</name>
    <name type="common">Apple</name>
    <name type="synonym">Pyrus malus</name>
    <dbReference type="NCBI Taxonomy" id="3750"/>
    <lineage>
        <taxon>Eukaryota</taxon>
        <taxon>Viridiplantae</taxon>
        <taxon>Streptophyta</taxon>
        <taxon>Embryophyta</taxon>
        <taxon>Tracheophyta</taxon>
        <taxon>Spermatophyta</taxon>
        <taxon>Magnoliopsida</taxon>
        <taxon>eudicotyledons</taxon>
        <taxon>Gunneridae</taxon>
        <taxon>Pentapetalae</taxon>
        <taxon>rosids</taxon>
        <taxon>fabids</taxon>
        <taxon>Rosales</taxon>
        <taxon>Rosaceae</taxon>
        <taxon>Amygdaloideae</taxon>
        <taxon>Maleae</taxon>
        <taxon>Malus</taxon>
    </lineage>
</organism>
<name>A0A498JFB6_MALDO</name>
<sequence length="200" mass="22667">MTRLPHQGLKFDSQDGKLVRAILSYGFGTGWVGWSCHSGRDGSHVAFERERDREEWGRKITSKFGFGLFRDFVSNLHLIGSALIIDDSTFTKDSANPKTNKGKARPPLPFIRFHGRMSNEVTLMHARGFLNLLSRLKKRRMELSKISNSRKEKDKKGMMANMKRALVRGCAAAALNNDRGQITRLLEECMQVISCVKMHA</sequence>
<comment type="caution">
    <text evidence="1">The sequence shown here is derived from an EMBL/GenBank/DDBJ whole genome shotgun (WGS) entry which is preliminary data.</text>
</comment>
<dbReference type="AlphaFoldDB" id="A0A498JFB6"/>
<reference evidence="1 2" key="1">
    <citation type="submission" date="2018-10" db="EMBL/GenBank/DDBJ databases">
        <title>A high-quality apple genome assembly.</title>
        <authorList>
            <person name="Hu J."/>
        </authorList>
    </citation>
    <scope>NUCLEOTIDE SEQUENCE [LARGE SCALE GENOMIC DNA]</scope>
    <source>
        <strain evidence="2">cv. HFTH1</strain>
        <tissue evidence="1">Young leaf</tissue>
    </source>
</reference>
<keyword evidence="2" id="KW-1185">Reference proteome</keyword>
<protein>
    <submittedName>
        <fullName evidence="1">Uncharacterized protein</fullName>
    </submittedName>
</protein>
<accession>A0A498JFB6</accession>